<organism evidence="8 9">
    <name type="scientific">Alistipes intestinihominis</name>
    <dbReference type="NCBI Taxonomy" id="3133172"/>
    <lineage>
        <taxon>Bacteria</taxon>
        <taxon>Pseudomonadati</taxon>
        <taxon>Bacteroidota</taxon>
        <taxon>Bacteroidia</taxon>
        <taxon>Bacteroidales</taxon>
        <taxon>Rikenellaceae</taxon>
        <taxon>Alistipes</taxon>
    </lineage>
</organism>
<keyword evidence="4 7" id="KW-0812">Transmembrane</keyword>
<dbReference type="CDD" id="cd01127">
    <property type="entry name" value="TrwB_TraG_TraD_VirD4"/>
    <property type="match status" value="1"/>
</dbReference>
<feature type="transmembrane region" description="Helical" evidence="7">
    <location>
        <begin position="29"/>
        <end position="47"/>
    </location>
</feature>
<evidence type="ECO:0000256" key="6">
    <source>
        <dbReference type="ARBA" id="ARBA00023136"/>
    </source>
</evidence>
<reference evidence="8 9" key="1">
    <citation type="submission" date="2024-03" db="EMBL/GenBank/DDBJ databases">
        <title>Human intestinal bacterial collection.</title>
        <authorList>
            <person name="Pauvert C."/>
            <person name="Hitch T.C.A."/>
            <person name="Clavel T."/>
        </authorList>
    </citation>
    <scope>NUCLEOTIDE SEQUENCE [LARGE SCALE GENOMIC DNA]</scope>
    <source>
        <strain evidence="8 9">CLA-KB-H122</strain>
    </source>
</reference>
<comment type="subcellular location">
    <subcellularLocation>
        <location evidence="1">Cell membrane</location>
        <topology evidence="1">Multi-pass membrane protein</topology>
    </subcellularLocation>
</comment>
<dbReference type="InterPro" id="IPR027417">
    <property type="entry name" value="P-loop_NTPase"/>
</dbReference>
<name>A0ABV1GXE0_9BACT</name>
<keyword evidence="6 7" id="KW-0472">Membrane</keyword>
<keyword evidence="5 7" id="KW-1133">Transmembrane helix</keyword>
<comment type="caution">
    <text evidence="8">The sequence shown here is derived from an EMBL/GenBank/DDBJ whole genome shotgun (WGS) entry which is preliminary data.</text>
</comment>
<evidence type="ECO:0000313" key="8">
    <source>
        <dbReference type="EMBL" id="MEQ2544758.1"/>
    </source>
</evidence>
<keyword evidence="9" id="KW-1185">Reference proteome</keyword>
<dbReference type="RefSeq" id="WP_349094101.1">
    <property type="nucleotide sequence ID" value="NZ_JBBMFL010000006.1"/>
</dbReference>
<evidence type="ECO:0000256" key="1">
    <source>
        <dbReference type="ARBA" id="ARBA00004651"/>
    </source>
</evidence>
<sequence>MIMTLLGWFLLTAVLIPLLYLWRRPAGILAGLAALLAPGGLYLWAGLSLRTYAWSWALPLLAGQCLLIPLSRFLYVRFCRLFNGWSKFTLEIEDSNGHLHYVKGINQGTYINGGSGSGKTASCNTAYARHAARFDMSVLVHDLKKYELSEVLYPIFRDAGLPYHVFALFDPERSVRINPISPEYIPDEASLRSRVKSFIVAVQGRESDDSTSDFFNNSASSLLEALIWYLKRYAPEHCNLPFVMSILNNPEHLRLEEGRKVLPFGKLERLLKADAQVYSMAAAFFQGTGNADTTSNILQTLILALNTINTDAGFYLLSDNEINLRINAPGSKIGLGLVNDPRNTTAYAPILAMIADATLTMMSERGGVPAVALLDEAPELPLLRVQNYMATLRSLGICIVYTTQDLSQIQRTQGGKEYNQRTVLSNLAHQFLGRTSLEHTAKYYEGMMPQVDRIERSYSTSSNGSSTTRRKVKRPLYERSEFYSLKQGEFIYFHGQVERFRFKYQPGAKLLPLQVRDLDPAQMRLVAEQVRRDAADFMNRFSNI</sequence>
<keyword evidence="3" id="KW-1003">Cell membrane</keyword>
<dbReference type="Pfam" id="PF02534">
    <property type="entry name" value="T4SS-DNA_transf"/>
    <property type="match status" value="1"/>
</dbReference>
<dbReference type="InterPro" id="IPR003688">
    <property type="entry name" value="TraG/VirD4"/>
</dbReference>
<proteinExistence type="inferred from homology"/>
<dbReference type="EMBL" id="JBBMFL010000006">
    <property type="protein sequence ID" value="MEQ2544758.1"/>
    <property type="molecule type" value="Genomic_DNA"/>
</dbReference>
<dbReference type="InterPro" id="IPR051539">
    <property type="entry name" value="T4SS-coupling_protein"/>
</dbReference>
<evidence type="ECO:0000256" key="5">
    <source>
        <dbReference type="ARBA" id="ARBA00022989"/>
    </source>
</evidence>
<evidence type="ECO:0000256" key="2">
    <source>
        <dbReference type="ARBA" id="ARBA00008806"/>
    </source>
</evidence>
<evidence type="ECO:0000256" key="3">
    <source>
        <dbReference type="ARBA" id="ARBA00022475"/>
    </source>
</evidence>
<evidence type="ECO:0000256" key="4">
    <source>
        <dbReference type="ARBA" id="ARBA00022692"/>
    </source>
</evidence>
<comment type="similarity">
    <text evidence="2">Belongs to the VirD4/TraG family.</text>
</comment>
<feature type="transmembrane region" description="Helical" evidence="7">
    <location>
        <begin position="53"/>
        <end position="75"/>
    </location>
</feature>
<dbReference type="Gene3D" id="3.40.50.300">
    <property type="entry name" value="P-loop containing nucleotide triphosphate hydrolases"/>
    <property type="match status" value="1"/>
</dbReference>
<gene>
    <name evidence="8" type="ORF">WMO46_07345</name>
</gene>
<dbReference type="Proteomes" id="UP001460202">
    <property type="component" value="Unassembled WGS sequence"/>
</dbReference>
<feature type="transmembrane region" description="Helical" evidence="7">
    <location>
        <begin position="6"/>
        <end position="22"/>
    </location>
</feature>
<dbReference type="SUPFAM" id="SSF52540">
    <property type="entry name" value="P-loop containing nucleoside triphosphate hydrolases"/>
    <property type="match status" value="1"/>
</dbReference>
<dbReference type="PANTHER" id="PTHR37937">
    <property type="entry name" value="CONJUGATIVE TRANSFER: DNA TRANSPORT"/>
    <property type="match status" value="1"/>
</dbReference>
<evidence type="ECO:0000256" key="7">
    <source>
        <dbReference type="SAM" id="Phobius"/>
    </source>
</evidence>
<protein>
    <submittedName>
        <fullName evidence="8">Type IV secretory system conjugative DNA transfer family protein</fullName>
    </submittedName>
</protein>
<evidence type="ECO:0000313" key="9">
    <source>
        <dbReference type="Proteomes" id="UP001460202"/>
    </source>
</evidence>
<accession>A0ABV1GXE0</accession>
<dbReference type="PANTHER" id="PTHR37937:SF1">
    <property type="entry name" value="CONJUGATIVE TRANSFER: DNA TRANSPORT"/>
    <property type="match status" value="1"/>
</dbReference>